<dbReference type="PROSITE" id="PS51186">
    <property type="entry name" value="GNAT"/>
    <property type="match status" value="1"/>
</dbReference>
<dbReference type="InterPro" id="IPR050832">
    <property type="entry name" value="Bact_Acetyltransf"/>
</dbReference>
<proteinExistence type="predicted"/>
<dbReference type="CDD" id="cd04301">
    <property type="entry name" value="NAT_SF"/>
    <property type="match status" value="1"/>
</dbReference>
<organism evidence="4 5">
    <name type="scientific">Embleya hyalina</name>
    <dbReference type="NCBI Taxonomy" id="516124"/>
    <lineage>
        <taxon>Bacteria</taxon>
        <taxon>Bacillati</taxon>
        <taxon>Actinomycetota</taxon>
        <taxon>Actinomycetes</taxon>
        <taxon>Kitasatosporales</taxon>
        <taxon>Streptomycetaceae</taxon>
        <taxon>Embleya</taxon>
    </lineage>
</organism>
<protein>
    <submittedName>
        <fullName evidence="4">N-acetyltransferase</fullName>
    </submittedName>
</protein>
<dbReference type="PANTHER" id="PTHR43877">
    <property type="entry name" value="AMINOALKYLPHOSPHONATE N-ACETYLTRANSFERASE-RELATED-RELATED"/>
    <property type="match status" value="1"/>
</dbReference>
<dbReference type="PANTHER" id="PTHR43877:SF2">
    <property type="entry name" value="AMINOALKYLPHOSPHONATE N-ACETYLTRANSFERASE-RELATED"/>
    <property type="match status" value="1"/>
</dbReference>
<keyword evidence="2" id="KW-0012">Acyltransferase</keyword>
<dbReference type="InterPro" id="IPR016181">
    <property type="entry name" value="Acyl_CoA_acyltransferase"/>
</dbReference>
<evidence type="ECO:0000256" key="2">
    <source>
        <dbReference type="ARBA" id="ARBA00023315"/>
    </source>
</evidence>
<evidence type="ECO:0000256" key="1">
    <source>
        <dbReference type="ARBA" id="ARBA00022679"/>
    </source>
</evidence>
<evidence type="ECO:0000313" key="5">
    <source>
        <dbReference type="Proteomes" id="UP000286931"/>
    </source>
</evidence>
<name>A0A401YVQ0_9ACTN</name>
<evidence type="ECO:0000313" key="4">
    <source>
        <dbReference type="EMBL" id="GCD98703.1"/>
    </source>
</evidence>
<dbReference type="EMBL" id="BIFH01000029">
    <property type="protein sequence ID" value="GCD98703.1"/>
    <property type="molecule type" value="Genomic_DNA"/>
</dbReference>
<reference evidence="4 5" key="1">
    <citation type="submission" date="2018-12" db="EMBL/GenBank/DDBJ databases">
        <title>Draft genome sequence of Embleya hyalina NBRC 13850T.</title>
        <authorList>
            <person name="Komaki H."/>
            <person name="Hosoyama A."/>
            <person name="Kimura A."/>
            <person name="Ichikawa N."/>
            <person name="Tamura T."/>
        </authorList>
    </citation>
    <scope>NUCLEOTIDE SEQUENCE [LARGE SCALE GENOMIC DNA]</scope>
    <source>
        <strain evidence="4 5">NBRC 13850</strain>
    </source>
</reference>
<gene>
    <name evidence="4" type="ORF">EHYA_06414</name>
</gene>
<dbReference type="RefSeq" id="WP_218043127.1">
    <property type="nucleotide sequence ID" value="NZ_BIFH01000029.1"/>
</dbReference>
<sequence>MKTLGYDHPDVRKLVADVQQEYVHRYGDPDETAVDPAEFLPPEGLFCVAYDNGAPIACGGWRARGTSPEDPSLCDGDAELKRMYVVPHARGRGLSRVILAHLEETARAAGRLRVVLETGSKQPEAIALYRSSGYERIPGFGYYKDYPSSMCFAKAL</sequence>
<dbReference type="AlphaFoldDB" id="A0A401YVQ0"/>
<comment type="caution">
    <text evidence="4">The sequence shown here is derived from an EMBL/GenBank/DDBJ whole genome shotgun (WGS) entry which is preliminary data.</text>
</comment>
<dbReference type="Gene3D" id="3.40.630.30">
    <property type="match status" value="1"/>
</dbReference>
<accession>A0A401YVQ0</accession>
<dbReference type="Pfam" id="PF00583">
    <property type="entry name" value="Acetyltransf_1"/>
    <property type="match status" value="1"/>
</dbReference>
<dbReference type="SUPFAM" id="SSF55729">
    <property type="entry name" value="Acyl-CoA N-acyltransferases (Nat)"/>
    <property type="match status" value="1"/>
</dbReference>
<keyword evidence="1 4" id="KW-0808">Transferase</keyword>
<dbReference type="Proteomes" id="UP000286931">
    <property type="component" value="Unassembled WGS sequence"/>
</dbReference>
<dbReference type="GO" id="GO:0016747">
    <property type="term" value="F:acyltransferase activity, transferring groups other than amino-acyl groups"/>
    <property type="evidence" value="ECO:0007669"/>
    <property type="project" value="InterPro"/>
</dbReference>
<dbReference type="InterPro" id="IPR000182">
    <property type="entry name" value="GNAT_dom"/>
</dbReference>
<evidence type="ECO:0000259" key="3">
    <source>
        <dbReference type="PROSITE" id="PS51186"/>
    </source>
</evidence>
<keyword evidence="5" id="KW-1185">Reference proteome</keyword>
<feature type="domain" description="N-acetyltransferase" evidence="3">
    <location>
        <begin position="1"/>
        <end position="156"/>
    </location>
</feature>